<accession>A0A916EDS7</accession>
<gene>
    <name evidence="2" type="ORF">CHRIB12_LOCUS17005</name>
</gene>
<sequence length="111" mass="12803">MRAIFKNCSGLQKKISALLLRSPRPLEKKKSGRGSGRKSERKKPEGTIKKRLMLAGGTRAYKNLTASKRLSRRKRISSYELQILNLNLPKRPRFICKQRCFSVDLGELFLR</sequence>
<dbReference type="AlphaFoldDB" id="A0A916EDS7"/>
<evidence type="ECO:0000313" key="3">
    <source>
        <dbReference type="Proteomes" id="UP000684084"/>
    </source>
</evidence>
<evidence type="ECO:0000313" key="2">
    <source>
        <dbReference type="EMBL" id="CAB5380280.1"/>
    </source>
</evidence>
<evidence type="ECO:0000256" key="1">
    <source>
        <dbReference type="SAM" id="MobiDB-lite"/>
    </source>
</evidence>
<feature type="region of interest" description="Disordered" evidence="1">
    <location>
        <begin position="22"/>
        <end position="47"/>
    </location>
</feature>
<name>A0A916EDS7_9GLOM</name>
<protein>
    <submittedName>
        <fullName evidence="2">Uncharacterized protein</fullName>
    </submittedName>
</protein>
<reference evidence="2" key="1">
    <citation type="submission" date="2020-05" db="EMBL/GenBank/DDBJ databases">
        <authorList>
            <person name="Rincon C."/>
            <person name="Sanders R I."/>
            <person name="Robbins C."/>
            <person name="Chaturvedi A."/>
        </authorList>
    </citation>
    <scope>NUCLEOTIDE SEQUENCE</scope>
    <source>
        <strain evidence="2">CHB12</strain>
    </source>
</reference>
<dbReference type="Proteomes" id="UP000684084">
    <property type="component" value="Unassembled WGS sequence"/>
</dbReference>
<feature type="compositionally biased region" description="Basic residues" evidence="1">
    <location>
        <begin position="30"/>
        <end position="41"/>
    </location>
</feature>
<organism evidence="2 3">
    <name type="scientific">Rhizophagus irregularis</name>
    <dbReference type="NCBI Taxonomy" id="588596"/>
    <lineage>
        <taxon>Eukaryota</taxon>
        <taxon>Fungi</taxon>
        <taxon>Fungi incertae sedis</taxon>
        <taxon>Mucoromycota</taxon>
        <taxon>Glomeromycotina</taxon>
        <taxon>Glomeromycetes</taxon>
        <taxon>Glomerales</taxon>
        <taxon>Glomeraceae</taxon>
        <taxon>Rhizophagus</taxon>
    </lineage>
</organism>
<proteinExistence type="predicted"/>
<dbReference type="OrthoDB" id="2435360at2759"/>
<comment type="caution">
    <text evidence="2">The sequence shown here is derived from an EMBL/GenBank/DDBJ whole genome shotgun (WGS) entry which is preliminary data.</text>
</comment>
<dbReference type="EMBL" id="CAGKOT010000042">
    <property type="protein sequence ID" value="CAB5380280.1"/>
    <property type="molecule type" value="Genomic_DNA"/>
</dbReference>